<evidence type="ECO:0000313" key="2">
    <source>
        <dbReference type="EMBL" id="AQS54605.1"/>
    </source>
</evidence>
<feature type="transmembrane region" description="Helical" evidence="1">
    <location>
        <begin position="90"/>
        <end position="112"/>
    </location>
</feature>
<sequence length="262" mass="28873">MKSKSNALKVAIDLFLEQMGWTLWFLGILLIIHVVRIFNSIYAGKDLEHFFLSSYYAADIYMLVIGIIIGYGFYPFFVKHGVTRKDVFRGGVLAAGLLSAAIVLTAAVITAAEYSVVNIANLPLHLNSTLEFTEGVDDDVIGNLVLLIVLGPLVDFSSHGLLSLFVYMTNIFTSYVIGWFISAVFYRYGWTMGLGSIVLATLFFLIRGLVWGGDVARELAADWVPPAILELPLYGSVAGTIVLIGGILWLIRLLTQRVTIKL</sequence>
<feature type="transmembrane region" description="Helical" evidence="1">
    <location>
        <begin position="231"/>
        <end position="251"/>
    </location>
</feature>
<name>A0A1U9K3J4_9BACL</name>
<keyword evidence="1" id="KW-0472">Membrane</keyword>
<reference evidence="2 3" key="1">
    <citation type="journal article" date="2015" name="Int. J. Syst. Evol. Microbiol.">
        <title>Novibacillus thermophilus gen. nov., sp. nov., a Gram-staining-negative and moderately thermophilic member of the family Thermoactinomycetaceae.</title>
        <authorList>
            <person name="Yang G."/>
            <person name="Chen J."/>
            <person name="Zhou S."/>
        </authorList>
    </citation>
    <scope>NUCLEOTIDE SEQUENCE [LARGE SCALE GENOMIC DNA]</scope>
    <source>
        <strain evidence="2 3">SG-1</strain>
    </source>
</reference>
<gene>
    <name evidence="2" type="ORF">B0W44_01205</name>
</gene>
<accession>A0A1U9K3J4</accession>
<dbReference type="AlphaFoldDB" id="A0A1U9K3J4"/>
<evidence type="ECO:0000256" key="1">
    <source>
        <dbReference type="SAM" id="Phobius"/>
    </source>
</evidence>
<dbReference type="STRING" id="1471761.B0W44_01205"/>
<feature type="transmembrane region" description="Helical" evidence="1">
    <location>
        <begin position="193"/>
        <end position="211"/>
    </location>
</feature>
<feature type="transmembrane region" description="Helical" evidence="1">
    <location>
        <begin position="55"/>
        <end position="78"/>
    </location>
</feature>
<dbReference type="EMBL" id="CP019699">
    <property type="protein sequence ID" value="AQS54605.1"/>
    <property type="molecule type" value="Genomic_DNA"/>
</dbReference>
<proteinExistence type="predicted"/>
<feature type="transmembrane region" description="Helical" evidence="1">
    <location>
        <begin position="21"/>
        <end position="43"/>
    </location>
</feature>
<dbReference type="KEGG" id="ntr:B0W44_01205"/>
<keyword evidence="1" id="KW-1133">Transmembrane helix</keyword>
<dbReference type="RefSeq" id="WP_077718425.1">
    <property type="nucleotide sequence ID" value="NZ_CP019699.1"/>
</dbReference>
<feature type="transmembrane region" description="Helical" evidence="1">
    <location>
        <begin position="164"/>
        <end position="186"/>
    </location>
</feature>
<protein>
    <submittedName>
        <fullName evidence="2">Uncharacterized protein</fullName>
    </submittedName>
</protein>
<keyword evidence="1" id="KW-0812">Transmembrane</keyword>
<dbReference type="Proteomes" id="UP000188603">
    <property type="component" value="Chromosome"/>
</dbReference>
<dbReference type="OrthoDB" id="2388713at2"/>
<keyword evidence="3" id="KW-1185">Reference proteome</keyword>
<organism evidence="2 3">
    <name type="scientific">Novibacillus thermophilus</name>
    <dbReference type="NCBI Taxonomy" id="1471761"/>
    <lineage>
        <taxon>Bacteria</taxon>
        <taxon>Bacillati</taxon>
        <taxon>Bacillota</taxon>
        <taxon>Bacilli</taxon>
        <taxon>Bacillales</taxon>
        <taxon>Thermoactinomycetaceae</taxon>
        <taxon>Novibacillus</taxon>
    </lineage>
</organism>
<evidence type="ECO:0000313" key="3">
    <source>
        <dbReference type="Proteomes" id="UP000188603"/>
    </source>
</evidence>